<dbReference type="EMBL" id="SDAM02000105">
    <property type="protein sequence ID" value="KAH6829767.1"/>
    <property type="molecule type" value="Genomic_DNA"/>
</dbReference>
<dbReference type="PANTHER" id="PTHR31623">
    <property type="entry name" value="F21J9.9"/>
    <property type="match status" value="1"/>
</dbReference>
<gene>
    <name evidence="4" type="ORF">C2S53_020945</name>
</gene>
<dbReference type="GO" id="GO:0016746">
    <property type="term" value="F:acyltransferase activity"/>
    <property type="evidence" value="ECO:0007669"/>
    <property type="project" value="UniProtKB-KW"/>
</dbReference>
<comment type="similarity">
    <text evidence="1">Belongs to the plant acyltransferase family.</text>
</comment>
<sequence>MVSDMKIISKEVIKPSSPTPIHLRNLKLSFLDQIAPPMYVPLIFFFNHHQLTLQHFTHSKISRLLKQSLSKTLTIFYPLGGRIQENSSVDCNDSGVEFIEARVHTQLSELIQEASMEEIKKLQPVESSLHDEEILLKVKICFFDCGGISVAVSLSHKIADGISSAAFVKAWSDSCRGESETNILRPIFDLVSVFPQRDLSAFEKIEKLGMCEEKLVTKRFVFEKEEVTKMKNDFNTPRVVEAVSAYLWRRFMDVARAKNSSKTSFAAIHAVNLRPRRSPVAIPEQMFGNCFRRTIAFSEAEEEDDDHELVVKLRWAIARIDDDYIRKLEEGEHMDVLRGSVDLLKNGEVGLCSFSSWRRFPVYEVDFGWGKPVWVCTTTLPYKNLVVLMSTPCGEGIEAWANMMEEDMKEFEQCLNECH</sequence>
<reference evidence="4 5" key="1">
    <citation type="journal article" date="2021" name="Nat. Commun.">
        <title>Incipient diploidization of the medicinal plant Perilla within 10,000 years.</title>
        <authorList>
            <person name="Zhang Y."/>
            <person name="Shen Q."/>
            <person name="Leng L."/>
            <person name="Zhang D."/>
            <person name="Chen S."/>
            <person name="Shi Y."/>
            <person name="Ning Z."/>
            <person name="Chen S."/>
        </authorList>
    </citation>
    <scope>NUCLEOTIDE SEQUENCE [LARGE SCALE GENOMIC DNA]</scope>
    <source>
        <strain evidence="5">cv. PC099</strain>
    </source>
</reference>
<proteinExistence type="inferred from homology"/>
<name>A0AAD4P8K6_PERFH</name>
<organism evidence="4 5">
    <name type="scientific">Perilla frutescens var. hirtella</name>
    <name type="common">Perilla citriodora</name>
    <name type="synonym">Perilla setoyensis</name>
    <dbReference type="NCBI Taxonomy" id="608512"/>
    <lineage>
        <taxon>Eukaryota</taxon>
        <taxon>Viridiplantae</taxon>
        <taxon>Streptophyta</taxon>
        <taxon>Embryophyta</taxon>
        <taxon>Tracheophyta</taxon>
        <taxon>Spermatophyta</taxon>
        <taxon>Magnoliopsida</taxon>
        <taxon>eudicotyledons</taxon>
        <taxon>Gunneridae</taxon>
        <taxon>Pentapetalae</taxon>
        <taxon>asterids</taxon>
        <taxon>lamiids</taxon>
        <taxon>Lamiales</taxon>
        <taxon>Lamiaceae</taxon>
        <taxon>Nepetoideae</taxon>
        <taxon>Elsholtzieae</taxon>
        <taxon>Perilla</taxon>
    </lineage>
</organism>
<protein>
    <recommendedName>
        <fullName evidence="6">Vinorine synthase-like</fullName>
    </recommendedName>
</protein>
<dbReference type="InterPro" id="IPR023213">
    <property type="entry name" value="CAT-like_dom_sf"/>
</dbReference>
<evidence type="ECO:0000256" key="2">
    <source>
        <dbReference type="ARBA" id="ARBA00022679"/>
    </source>
</evidence>
<evidence type="ECO:0000313" key="4">
    <source>
        <dbReference type="EMBL" id="KAH6829767.1"/>
    </source>
</evidence>
<evidence type="ECO:0000313" key="5">
    <source>
        <dbReference type="Proteomes" id="UP001190926"/>
    </source>
</evidence>
<dbReference type="Proteomes" id="UP001190926">
    <property type="component" value="Unassembled WGS sequence"/>
</dbReference>
<comment type="caution">
    <text evidence="4">The sequence shown here is derived from an EMBL/GenBank/DDBJ whole genome shotgun (WGS) entry which is preliminary data.</text>
</comment>
<evidence type="ECO:0000256" key="1">
    <source>
        <dbReference type="ARBA" id="ARBA00009861"/>
    </source>
</evidence>
<keyword evidence="3" id="KW-0012">Acyltransferase</keyword>
<accession>A0AAD4P8K6</accession>
<evidence type="ECO:0000256" key="3">
    <source>
        <dbReference type="ARBA" id="ARBA00023315"/>
    </source>
</evidence>
<evidence type="ECO:0008006" key="6">
    <source>
        <dbReference type="Google" id="ProtNLM"/>
    </source>
</evidence>
<dbReference type="Gene3D" id="3.30.559.10">
    <property type="entry name" value="Chloramphenicol acetyltransferase-like domain"/>
    <property type="match status" value="2"/>
</dbReference>
<dbReference type="PANTHER" id="PTHR31623:SF110">
    <property type="entry name" value="VINORINE SYNTHASE-LIKE"/>
    <property type="match status" value="1"/>
</dbReference>
<keyword evidence="5" id="KW-1185">Reference proteome</keyword>
<dbReference type="Pfam" id="PF02458">
    <property type="entry name" value="Transferase"/>
    <property type="match status" value="1"/>
</dbReference>
<dbReference type="AlphaFoldDB" id="A0AAD4P8K6"/>
<keyword evidence="2" id="KW-0808">Transferase</keyword>